<evidence type="ECO:0000256" key="2">
    <source>
        <dbReference type="ARBA" id="ARBA00013064"/>
    </source>
</evidence>
<keyword evidence="4" id="KW-0904">Protein phosphatase</keyword>
<protein>
    <recommendedName>
        <fullName evidence="2">protein-tyrosine-phosphatase</fullName>
        <ecNumber evidence="2">3.1.3.48</ecNumber>
    </recommendedName>
</protein>
<dbReference type="GO" id="GO:0008138">
    <property type="term" value="F:protein tyrosine/serine/threonine phosphatase activity"/>
    <property type="evidence" value="ECO:0007669"/>
    <property type="project" value="InterPro"/>
</dbReference>
<dbReference type="InterPro" id="IPR029021">
    <property type="entry name" value="Prot-tyrosine_phosphatase-like"/>
</dbReference>
<dbReference type="PROSITE" id="PS00383">
    <property type="entry name" value="TYR_PHOSPHATASE_1"/>
    <property type="match status" value="1"/>
</dbReference>
<dbReference type="GO" id="GO:1990275">
    <property type="term" value="F:preribosome binding"/>
    <property type="evidence" value="ECO:0007669"/>
    <property type="project" value="EnsemblFungi"/>
</dbReference>
<dbReference type="InterPro" id="IPR016130">
    <property type="entry name" value="Tyr_Pase_AS"/>
</dbReference>
<dbReference type="GO" id="GO:2000786">
    <property type="term" value="P:positive regulation of autophagosome assembly"/>
    <property type="evidence" value="ECO:0007669"/>
    <property type="project" value="EnsemblFungi"/>
</dbReference>
<dbReference type="EMBL" id="JAEUBD010000095">
    <property type="protein sequence ID" value="KAH3677727.1"/>
    <property type="molecule type" value="Genomic_DNA"/>
</dbReference>
<dbReference type="Pfam" id="PF00782">
    <property type="entry name" value="DSPc"/>
    <property type="match status" value="1"/>
</dbReference>
<dbReference type="GO" id="GO:0006995">
    <property type="term" value="P:cellular response to nitrogen starvation"/>
    <property type="evidence" value="ECO:0007669"/>
    <property type="project" value="EnsemblFungi"/>
</dbReference>
<dbReference type="RefSeq" id="XP_018212460.1">
    <property type="nucleotide sequence ID" value="XM_018358009.1"/>
</dbReference>
<name>A0A1B7SME1_9ASCO</name>
<organism evidence="5 6">
    <name type="scientific">Ogataea polymorpha</name>
    <dbReference type="NCBI Taxonomy" id="460523"/>
    <lineage>
        <taxon>Eukaryota</taxon>
        <taxon>Fungi</taxon>
        <taxon>Dikarya</taxon>
        <taxon>Ascomycota</taxon>
        <taxon>Saccharomycotina</taxon>
        <taxon>Pichiomycetes</taxon>
        <taxon>Pichiales</taxon>
        <taxon>Pichiaceae</taxon>
        <taxon>Ogataea</taxon>
    </lineage>
</organism>
<dbReference type="GO" id="GO:0030476">
    <property type="term" value="P:ascospore wall assembly"/>
    <property type="evidence" value="ECO:0007669"/>
    <property type="project" value="EnsemblFungi"/>
</dbReference>
<dbReference type="PROSITE" id="PS50054">
    <property type="entry name" value="TYR_PHOSPHATASE_DUAL"/>
    <property type="match status" value="1"/>
</dbReference>
<evidence type="ECO:0000256" key="1">
    <source>
        <dbReference type="ARBA" id="ARBA00008601"/>
    </source>
</evidence>
<dbReference type="GO" id="GO:0000027">
    <property type="term" value="P:ribosomal large subunit assembly"/>
    <property type="evidence" value="ECO:0007669"/>
    <property type="project" value="EnsemblFungi"/>
</dbReference>
<reference evidence="5" key="1">
    <citation type="journal article" date="2021" name="Open Biol.">
        <title>Shared evolutionary footprints suggest mitochondrial oxidative damage underlies multiple complex I losses in fungi.</title>
        <authorList>
            <person name="Schikora-Tamarit M.A."/>
            <person name="Marcet-Houben M."/>
            <person name="Nosek J."/>
            <person name="Gabaldon T."/>
        </authorList>
    </citation>
    <scope>NUCLEOTIDE SEQUENCE</scope>
    <source>
        <strain evidence="5">NCAIM Y.01608</strain>
    </source>
</reference>
<accession>A0A1B7SME1</accession>
<dbReference type="GO" id="GO:0000055">
    <property type="term" value="P:ribosomal large subunit export from nucleus"/>
    <property type="evidence" value="ECO:0007669"/>
    <property type="project" value="EnsemblFungi"/>
</dbReference>
<dbReference type="SUPFAM" id="SSF52799">
    <property type="entry name" value="(Phosphotyrosine protein) phosphatases II"/>
    <property type="match status" value="1"/>
</dbReference>
<proteinExistence type="inferred from homology"/>
<gene>
    <name evidence="5" type="ORF">OGATHE_000381</name>
</gene>
<dbReference type="Proteomes" id="UP000788993">
    <property type="component" value="Unassembled WGS sequence"/>
</dbReference>
<dbReference type="PANTHER" id="PTHR45848">
    <property type="entry name" value="DUAL SPECIFICITY PROTEIN PHOSPHATASE 12 FAMILY MEMBER"/>
    <property type="match status" value="1"/>
</dbReference>
<evidence type="ECO:0000313" key="6">
    <source>
        <dbReference type="Proteomes" id="UP000788993"/>
    </source>
</evidence>
<dbReference type="InterPro" id="IPR020422">
    <property type="entry name" value="TYR_PHOSPHATASE_DUAL_dom"/>
</dbReference>
<evidence type="ECO:0000256" key="4">
    <source>
        <dbReference type="ARBA" id="ARBA00022912"/>
    </source>
</evidence>
<dbReference type="SMART" id="SM00195">
    <property type="entry name" value="DSPc"/>
    <property type="match status" value="1"/>
</dbReference>
<dbReference type="PIRSF" id="PIRSF000941">
    <property type="entry name" value="DUSP12"/>
    <property type="match status" value="1"/>
</dbReference>
<dbReference type="GO" id="GO:0005737">
    <property type="term" value="C:cytoplasm"/>
    <property type="evidence" value="ECO:0007669"/>
    <property type="project" value="EnsemblFungi"/>
</dbReference>
<dbReference type="PROSITE" id="PS50056">
    <property type="entry name" value="TYR_PHOSPHATASE_2"/>
    <property type="match status" value="1"/>
</dbReference>
<dbReference type="GO" id="GO:0004725">
    <property type="term" value="F:protein tyrosine phosphatase activity"/>
    <property type="evidence" value="ECO:0007669"/>
    <property type="project" value="UniProtKB-EC"/>
</dbReference>
<dbReference type="Gene3D" id="3.90.190.10">
    <property type="entry name" value="Protein tyrosine phosphatase superfamily"/>
    <property type="match status" value="1"/>
</dbReference>
<evidence type="ECO:0000256" key="3">
    <source>
        <dbReference type="ARBA" id="ARBA00022801"/>
    </source>
</evidence>
<keyword evidence="6" id="KW-1185">Reference proteome</keyword>
<dbReference type="AlphaFoldDB" id="A0A1B7SME1"/>
<dbReference type="GO" id="GO:0005634">
    <property type="term" value="C:nucleus"/>
    <property type="evidence" value="ECO:0007669"/>
    <property type="project" value="EnsemblFungi"/>
</dbReference>
<dbReference type="CDD" id="cd14518">
    <property type="entry name" value="DSP_fungal_YVH1"/>
    <property type="match status" value="1"/>
</dbReference>
<dbReference type="InterPro" id="IPR000387">
    <property type="entry name" value="Tyr_Pase_dom"/>
</dbReference>
<keyword evidence="3" id="KW-0378">Hydrolase</keyword>
<dbReference type="EC" id="3.1.3.48" evidence="2"/>
<dbReference type="InterPro" id="IPR000340">
    <property type="entry name" value="Dual-sp_phosphatase_cat-dom"/>
</dbReference>
<comment type="similarity">
    <text evidence="1">Belongs to the protein-tyrosine phosphatase family. Non-receptor class dual specificity subfamily.</text>
</comment>
<sequence>MSVYRILGGIYISSVEPLYKGLDIRKEHGIEYIISVQKQSIPDFYTKDPYRHLQISVDDDEKSNIIGFFEQTNRFICFALYGNPDQTPNTAKVAKHKSNILIHCNAGCSRSPTILAAFLMKYYQMSLKVALYAMKRVKSDVCPNDTFIYQLKLYEELGCQDSTKILEGIATYKQMVLELGCDNHAALVKSDDLYRDDSTDFNAPSVLRCRRCRGVLANSTSFIPHEPPSSDKDKQAFFVKNAYKSKRIRSTQRGANECTHYFVEPLQWMQPELSQSELEGKFLCPKCKAKVGGYSWRGSRCSCGKWMVPAIHLQKAKVDEISQGKCESLVRDPFASLTDR</sequence>
<comment type="caution">
    <text evidence="5">The sequence shown here is derived from an EMBL/GenBank/DDBJ whole genome shotgun (WGS) entry which is preliminary data.</text>
</comment>
<evidence type="ECO:0000313" key="5">
    <source>
        <dbReference type="EMBL" id="KAH3677727.1"/>
    </source>
</evidence>
<dbReference type="PANTHER" id="PTHR45848:SF4">
    <property type="entry name" value="DUAL SPECIFICITY PROTEIN PHOSPHATASE 12"/>
    <property type="match status" value="1"/>
</dbReference>
<reference evidence="5" key="2">
    <citation type="submission" date="2021-01" db="EMBL/GenBank/DDBJ databases">
        <authorList>
            <person name="Schikora-Tamarit M.A."/>
        </authorList>
    </citation>
    <scope>NUCLEOTIDE SEQUENCE</scope>
    <source>
        <strain evidence="5">NCAIM Y.01608</strain>
    </source>
</reference>
<dbReference type="InterPro" id="IPR016278">
    <property type="entry name" value="DUSP12"/>
</dbReference>